<evidence type="ECO:0000256" key="7">
    <source>
        <dbReference type="ARBA" id="ARBA00023136"/>
    </source>
</evidence>
<accession>A0A3N2QBX6</accession>
<dbReference type="GO" id="GO:0006605">
    <property type="term" value="P:protein targeting"/>
    <property type="evidence" value="ECO:0007669"/>
    <property type="project" value="InterPro"/>
</dbReference>
<dbReference type="EMBL" id="RARA01000024">
    <property type="protein sequence ID" value="ROT47318.1"/>
    <property type="molecule type" value="Genomic_DNA"/>
</dbReference>
<sequence length="63" mass="7248">MLKAKIFIQNLIQEIRCKITWPTYDTLQASAVVVLVASLLFGLLIGLMDWSLKKAFVWLYNAF</sequence>
<keyword evidence="6" id="KW-0811">Translocation</keyword>
<evidence type="ECO:0000256" key="2">
    <source>
        <dbReference type="ARBA" id="ARBA00022448"/>
    </source>
</evidence>
<evidence type="ECO:0000313" key="9">
    <source>
        <dbReference type="EMBL" id="ROT47318.1"/>
    </source>
</evidence>
<keyword evidence="4" id="KW-0653">Protein transport</keyword>
<dbReference type="Pfam" id="PF00584">
    <property type="entry name" value="SecE"/>
    <property type="match status" value="1"/>
</dbReference>
<keyword evidence="10" id="KW-1185">Reference proteome</keyword>
<evidence type="ECO:0000313" key="10">
    <source>
        <dbReference type="Proteomes" id="UP000270927"/>
    </source>
</evidence>
<protein>
    <submittedName>
        <fullName evidence="9">Preprotein translocase subunit SecE</fullName>
    </submittedName>
</protein>
<dbReference type="Gene3D" id="1.20.5.1030">
    <property type="entry name" value="Preprotein translocase secy subunit"/>
    <property type="match status" value="1"/>
</dbReference>
<keyword evidence="7 8" id="KW-0472">Membrane</keyword>
<dbReference type="GO" id="GO:0006886">
    <property type="term" value="P:intracellular protein transport"/>
    <property type="evidence" value="ECO:0007669"/>
    <property type="project" value="InterPro"/>
</dbReference>
<proteinExistence type="predicted"/>
<evidence type="ECO:0000256" key="5">
    <source>
        <dbReference type="ARBA" id="ARBA00022989"/>
    </source>
</evidence>
<comment type="caution">
    <text evidence="9">The sequence shown here is derived from an EMBL/GenBank/DDBJ whole genome shotgun (WGS) entry which is preliminary data.</text>
</comment>
<name>A0A3N2QBX6_9BACT</name>
<dbReference type="InterPro" id="IPR001901">
    <property type="entry name" value="Translocase_SecE/Sec61-g"/>
</dbReference>
<dbReference type="AlphaFoldDB" id="A0A3N2QBX6"/>
<dbReference type="InterPro" id="IPR038379">
    <property type="entry name" value="SecE_sf"/>
</dbReference>
<reference evidence="9 10" key="1">
    <citation type="submission" date="2018-09" db="EMBL/GenBank/DDBJ databases">
        <title>Comparative Genomics of Wolbachia-Cardinium Dual Endosymbiosis in a Plant-Parasitic Nematode.</title>
        <authorList>
            <person name="Brown A.M.V."/>
            <person name="Wasala S.K."/>
            <person name="Howe D.K."/>
            <person name="Peetz A.B."/>
            <person name="Zasada I.A."/>
            <person name="Denver D.R."/>
        </authorList>
    </citation>
    <scope>NUCLEOTIDE SEQUENCE [LARGE SCALE GENOMIC DNA]</scope>
    <source>
        <strain evidence="9 10">Pp_1</strain>
    </source>
</reference>
<dbReference type="NCBIfam" id="TIGR00964">
    <property type="entry name" value="secE_bact"/>
    <property type="match status" value="1"/>
</dbReference>
<comment type="subcellular location">
    <subcellularLocation>
        <location evidence="1">Membrane</location>
    </subcellularLocation>
</comment>
<keyword evidence="3 8" id="KW-0812">Transmembrane</keyword>
<evidence type="ECO:0000256" key="1">
    <source>
        <dbReference type="ARBA" id="ARBA00004370"/>
    </source>
</evidence>
<dbReference type="InterPro" id="IPR005807">
    <property type="entry name" value="SecE_bac"/>
</dbReference>
<gene>
    <name evidence="9" type="primary">secE</name>
    <name evidence="9" type="ORF">EDM02_02660</name>
</gene>
<evidence type="ECO:0000256" key="4">
    <source>
        <dbReference type="ARBA" id="ARBA00022927"/>
    </source>
</evidence>
<evidence type="ECO:0000256" key="3">
    <source>
        <dbReference type="ARBA" id="ARBA00022692"/>
    </source>
</evidence>
<feature type="transmembrane region" description="Helical" evidence="8">
    <location>
        <begin position="29"/>
        <end position="48"/>
    </location>
</feature>
<dbReference type="GO" id="GO:0009306">
    <property type="term" value="P:protein secretion"/>
    <property type="evidence" value="ECO:0007669"/>
    <property type="project" value="InterPro"/>
</dbReference>
<keyword evidence="5 8" id="KW-1133">Transmembrane helix</keyword>
<dbReference type="GO" id="GO:0008320">
    <property type="term" value="F:protein transmembrane transporter activity"/>
    <property type="evidence" value="ECO:0007669"/>
    <property type="project" value="InterPro"/>
</dbReference>
<evidence type="ECO:0000256" key="6">
    <source>
        <dbReference type="ARBA" id="ARBA00023010"/>
    </source>
</evidence>
<keyword evidence="2" id="KW-0813">Transport</keyword>
<evidence type="ECO:0000256" key="8">
    <source>
        <dbReference type="SAM" id="Phobius"/>
    </source>
</evidence>
<organism evidence="9 10">
    <name type="scientific">Candidatus Cardinium hertigii</name>
    <dbReference type="NCBI Taxonomy" id="247481"/>
    <lineage>
        <taxon>Bacteria</taxon>
        <taxon>Pseudomonadati</taxon>
        <taxon>Bacteroidota</taxon>
        <taxon>Cytophagia</taxon>
        <taxon>Cytophagales</taxon>
        <taxon>Amoebophilaceae</taxon>
        <taxon>Candidatus Cardinium</taxon>
    </lineage>
</organism>
<dbReference type="RefSeq" id="WP_123662819.1">
    <property type="nucleotide sequence ID" value="NZ_RARA01000024.1"/>
</dbReference>
<dbReference type="GO" id="GO:0016020">
    <property type="term" value="C:membrane"/>
    <property type="evidence" value="ECO:0007669"/>
    <property type="project" value="UniProtKB-SubCell"/>
</dbReference>
<dbReference type="Proteomes" id="UP000270927">
    <property type="component" value="Unassembled WGS sequence"/>
</dbReference>